<proteinExistence type="inferred from homology"/>
<comment type="similarity">
    <text evidence="1">Belongs to the peptidase M17 family.</text>
</comment>
<evidence type="ECO:0000256" key="1">
    <source>
        <dbReference type="ARBA" id="ARBA00009528"/>
    </source>
</evidence>
<feature type="non-terminal residue" evidence="10">
    <location>
        <position position="1"/>
    </location>
</feature>
<name>A0AAW9J2K4_CLOPF</name>
<dbReference type="Gene3D" id="3.40.630.10">
    <property type="entry name" value="Zn peptidases"/>
    <property type="match status" value="1"/>
</dbReference>
<dbReference type="PANTHER" id="PTHR11963:SF23">
    <property type="entry name" value="CYTOSOL AMINOPEPTIDASE"/>
    <property type="match status" value="1"/>
</dbReference>
<feature type="non-terminal residue" evidence="10">
    <location>
        <position position="124"/>
    </location>
</feature>
<evidence type="ECO:0000259" key="9">
    <source>
        <dbReference type="PROSITE" id="PS00631"/>
    </source>
</evidence>
<evidence type="ECO:0000256" key="7">
    <source>
        <dbReference type="ARBA" id="ARBA00050021"/>
    </source>
</evidence>
<evidence type="ECO:0000313" key="11">
    <source>
        <dbReference type="Proteomes" id="UP001289066"/>
    </source>
</evidence>
<keyword evidence="3" id="KW-0645">Protease</keyword>
<dbReference type="GO" id="GO:0006508">
    <property type="term" value="P:proteolysis"/>
    <property type="evidence" value="ECO:0007669"/>
    <property type="project" value="UniProtKB-KW"/>
</dbReference>
<dbReference type="GO" id="GO:0005737">
    <property type="term" value="C:cytoplasm"/>
    <property type="evidence" value="ECO:0007669"/>
    <property type="project" value="InterPro"/>
</dbReference>
<organism evidence="10 11">
    <name type="scientific">Clostridium perfringens</name>
    <dbReference type="NCBI Taxonomy" id="1502"/>
    <lineage>
        <taxon>Bacteria</taxon>
        <taxon>Bacillati</taxon>
        <taxon>Bacillota</taxon>
        <taxon>Clostridia</taxon>
        <taxon>Eubacteriales</taxon>
        <taxon>Clostridiaceae</taxon>
        <taxon>Clostridium</taxon>
    </lineage>
</organism>
<dbReference type="PANTHER" id="PTHR11963">
    <property type="entry name" value="LEUCINE AMINOPEPTIDASE-RELATED"/>
    <property type="match status" value="1"/>
</dbReference>
<dbReference type="GO" id="GO:0070006">
    <property type="term" value="F:metalloaminopeptidase activity"/>
    <property type="evidence" value="ECO:0007669"/>
    <property type="project" value="InterPro"/>
</dbReference>
<dbReference type="AlphaFoldDB" id="A0AAW9J2K4"/>
<protein>
    <recommendedName>
        <fullName evidence="7">Probable cytosol aminopeptidase</fullName>
    </recommendedName>
    <alternativeName>
        <fullName evidence="8">Leucine aminopeptidase</fullName>
    </alternativeName>
    <alternativeName>
        <fullName evidence="5">Leucyl aminopeptidase</fullName>
    </alternativeName>
</protein>
<dbReference type="SUPFAM" id="SSF53187">
    <property type="entry name" value="Zn-dependent exopeptidases"/>
    <property type="match status" value="1"/>
</dbReference>
<dbReference type="PROSITE" id="PS00631">
    <property type="entry name" value="CYTOSOL_AP"/>
    <property type="match status" value="1"/>
</dbReference>
<dbReference type="Proteomes" id="UP001289066">
    <property type="component" value="Unassembled WGS sequence"/>
</dbReference>
<feature type="domain" description="Cytosol aminopeptidase" evidence="9">
    <location>
        <begin position="2"/>
        <end position="9"/>
    </location>
</feature>
<evidence type="ECO:0000256" key="2">
    <source>
        <dbReference type="ARBA" id="ARBA00022438"/>
    </source>
</evidence>
<comment type="caution">
    <text evidence="10">The sequence shown here is derived from an EMBL/GenBank/DDBJ whole genome shotgun (WGS) entry which is preliminary data.</text>
</comment>
<evidence type="ECO:0000256" key="6">
    <source>
        <dbReference type="ARBA" id="ARBA00049972"/>
    </source>
</evidence>
<evidence type="ECO:0000256" key="5">
    <source>
        <dbReference type="ARBA" id="ARBA00033172"/>
    </source>
</evidence>
<dbReference type="InterPro" id="IPR000819">
    <property type="entry name" value="Peptidase_M17_C"/>
</dbReference>
<evidence type="ECO:0000256" key="3">
    <source>
        <dbReference type="ARBA" id="ARBA00022670"/>
    </source>
</evidence>
<keyword evidence="2 10" id="KW-0031">Aminopeptidase</keyword>
<evidence type="ECO:0000256" key="8">
    <source>
        <dbReference type="ARBA" id="ARBA00050061"/>
    </source>
</evidence>
<evidence type="ECO:0000256" key="4">
    <source>
        <dbReference type="ARBA" id="ARBA00022801"/>
    </source>
</evidence>
<dbReference type="InterPro" id="IPR011356">
    <property type="entry name" value="Leucine_aapep/pepB"/>
</dbReference>
<accession>A0AAW9J2K4</accession>
<reference evidence="10" key="1">
    <citation type="submission" date="2019-11" db="EMBL/GenBank/DDBJ databases">
        <title>Characterization of Clostridium perfringens isolates from swine manure treated agricultural soils.</title>
        <authorList>
            <person name="Wushke S.T."/>
        </authorList>
    </citation>
    <scope>NUCLEOTIDE SEQUENCE</scope>
    <source>
        <strain evidence="10">X15</strain>
    </source>
</reference>
<dbReference type="Pfam" id="PF00883">
    <property type="entry name" value="Peptidase_M17"/>
    <property type="match status" value="1"/>
</dbReference>
<gene>
    <name evidence="10" type="ORF">GNF81_22675</name>
</gene>
<dbReference type="EMBL" id="WNVG01001697">
    <property type="protein sequence ID" value="MDZ5035485.1"/>
    <property type="molecule type" value="Genomic_DNA"/>
</dbReference>
<sequence length="124" mass="13454">VNTDAEGRLTLVDAVHYIINNENVHEVIDLATLTGAALVALGETTTAVVTNNDKFYGELKAASEYTGEKVWQLPAFDEYKKIIKSDIADLKNSGGRFAGTITAGLFIEAFVQDKPWLHLDIAGT</sequence>
<evidence type="ECO:0000313" key="10">
    <source>
        <dbReference type="EMBL" id="MDZ5035485.1"/>
    </source>
</evidence>
<keyword evidence="4" id="KW-0378">Hydrolase</keyword>
<dbReference type="GO" id="GO:0030145">
    <property type="term" value="F:manganese ion binding"/>
    <property type="evidence" value="ECO:0007669"/>
    <property type="project" value="InterPro"/>
</dbReference>
<comment type="function">
    <text evidence="6">Presumably involved in the processing and regular turnover of intracellular proteins. Catalyzes the removal of unsubstituted N-terminal amino acids from various peptides.</text>
</comment>